<reference evidence="3" key="1">
    <citation type="submission" date="2016-10" db="EMBL/GenBank/DDBJ databases">
        <authorList>
            <person name="Varghese N."/>
            <person name="Submissions S."/>
        </authorList>
    </citation>
    <scope>NUCLEOTIDE SEQUENCE [LARGE SCALE GENOMIC DNA]</scope>
    <source>
        <strain evidence="3">DSM 19181</strain>
    </source>
</reference>
<dbReference type="OrthoDB" id="9801429at2"/>
<name>A0A1G9DKZ2_9LACT</name>
<evidence type="ECO:0000313" key="2">
    <source>
        <dbReference type="EMBL" id="SDK64546.1"/>
    </source>
</evidence>
<dbReference type="EMBL" id="FNFK01000046">
    <property type="protein sequence ID" value="SDK64546.1"/>
    <property type="molecule type" value="Genomic_DNA"/>
</dbReference>
<proteinExistence type="predicted"/>
<protein>
    <submittedName>
        <fullName evidence="2">Transcriptional regulator, AbiEi antitoxin, Type IV TA system</fullName>
    </submittedName>
</protein>
<dbReference type="AlphaFoldDB" id="A0A1G9DKZ2"/>
<dbReference type="STRING" id="426701.SAMN04488098_104611"/>
<dbReference type="InterPro" id="IPR025159">
    <property type="entry name" value="AbiEi_N"/>
</dbReference>
<gene>
    <name evidence="2" type="ORF">SAMN04488098_104611</name>
</gene>
<keyword evidence="3" id="KW-1185">Reference proteome</keyword>
<evidence type="ECO:0000259" key="1">
    <source>
        <dbReference type="Pfam" id="PF13338"/>
    </source>
</evidence>
<dbReference type="RefSeq" id="WP_091268244.1">
    <property type="nucleotide sequence ID" value="NZ_FNFK01000046.1"/>
</dbReference>
<accession>A0A1G9DKZ2</accession>
<dbReference type="Pfam" id="PF13338">
    <property type="entry name" value="AbiEi_4"/>
    <property type="match status" value="1"/>
</dbReference>
<sequence length="197" mass="22904">MDYREMLEDLLNDSDGLVLTKDVVNAGIPRQYLTIFTKEDKLERVAQGVYLSPATFDDEMYRIQAKNQRVIFSHETALYLHDLTDRDPLELTVTVPTGYNATHLKEDGLVIHTVKKSLHQLGAIDMKTMFGRDIKAYNKERTICDIIRNRKNMDPAILTESIKRYLSLKDKNIPLLLRYAKKLNIESILREYLQMLL</sequence>
<evidence type="ECO:0000313" key="3">
    <source>
        <dbReference type="Proteomes" id="UP000199433"/>
    </source>
</evidence>
<feature type="domain" description="AbiEi antitoxin N-terminal" evidence="1">
    <location>
        <begin position="6"/>
        <end position="53"/>
    </location>
</feature>
<organism evidence="2 3">
    <name type="scientific">Alkalibacterium thalassium</name>
    <dbReference type="NCBI Taxonomy" id="426701"/>
    <lineage>
        <taxon>Bacteria</taxon>
        <taxon>Bacillati</taxon>
        <taxon>Bacillota</taxon>
        <taxon>Bacilli</taxon>
        <taxon>Lactobacillales</taxon>
        <taxon>Carnobacteriaceae</taxon>
        <taxon>Alkalibacterium</taxon>
    </lineage>
</organism>
<dbReference type="Proteomes" id="UP000199433">
    <property type="component" value="Unassembled WGS sequence"/>
</dbReference>